<reference evidence="11" key="2">
    <citation type="journal article" date="2014" name="Mol. Biochem. Parasitol.">
        <title>Capturing the variant surface glycoprotein repertoire (the VSGnome) of Trypanosoma brucei Lister 427.</title>
        <authorList>
            <person name="Cross G.A."/>
            <person name="Kim H.S."/>
            <person name="Wickstead B."/>
        </authorList>
    </citation>
    <scope>NUCLEOTIDE SEQUENCE</scope>
    <source>
        <strain evidence="11">Lister 427</strain>
    </source>
</reference>
<dbReference type="Pfam" id="PF13206">
    <property type="entry name" value="VSG_B"/>
    <property type="match status" value="1"/>
</dbReference>
<keyword evidence="3" id="KW-1003">Cell membrane</keyword>
<feature type="domain" description="Trypanosome variant surface glycoprotein B-type N-terminal" evidence="10">
    <location>
        <begin position="5"/>
        <end position="176"/>
    </location>
</feature>
<evidence type="ECO:0000256" key="9">
    <source>
        <dbReference type="SAM" id="MobiDB-lite"/>
    </source>
</evidence>
<feature type="region of interest" description="Disordered" evidence="9">
    <location>
        <begin position="197"/>
        <end position="262"/>
    </location>
</feature>
<feature type="non-terminal residue" evidence="11">
    <location>
        <position position="1"/>
    </location>
</feature>
<feature type="compositionally biased region" description="Basic residues" evidence="9">
    <location>
        <begin position="244"/>
        <end position="262"/>
    </location>
</feature>
<keyword evidence="7" id="KW-0325">Glycoprotein</keyword>
<proteinExistence type="predicted"/>
<evidence type="ECO:0000256" key="7">
    <source>
        <dbReference type="ARBA" id="ARBA00023180"/>
    </source>
</evidence>
<evidence type="ECO:0000256" key="3">
    <source>
        <dbReference type="ARBA" id="ARBA00022475"/>
    </source>
</evidence>
<keyword evidence="5" id="KW-0732">Signal</keyword>
<evidence type="ECO:0000313" key="11">
    <source>
        <dbReference type="EMBL" id="AGH59745.1"/>
    </source>
</evidence>
<feature type="compositionally biased region" description="Basic and acidic residues" evidence="9">
    <location>
        <begin position="209"/>
        <end position="242"/>
    </location>
</feature>
<dbReference type="GO" id="GO:0005886">
    <property type="term" value="C:plasma membrane"/>
    <property type="evidence" value="ECO:0007669"/>
    <property type="project" value="UniProtKB-SubCell"/>
</dbReference>
<dbReference type="AlphaFoldDB" id="M4TA31"/>
<evidence type="ECO:0000256" key="8">
    <source>
        <dbReference type="ARBA" id="ARBA00023288"/>
    </source>
</evidence>
<dbReference type="GO" id="GO:0098552">
    <property type="term" value="C:side of membrane"/>
    <property type="evidence" value="ECO:0007669"/>
    <property type="project" value="UniProtKB-KW"/>
</dbReference>
<evidence type="ECO:0000256" key="4">
    <source>
        <dbReference type="ARBA" id="ARBA00022622"/>
    </source>
</evidence>
<evidence type="ECO:0000259" key="10">
    <source>
        <dbReference type="Pfam" id="PF13206"/>
    </source>
</evidence>
<evidence type="ECO:0000256" key="2">
    <source>
        <dbReference type="ARBA" id="ARBA00004609"/>
    </source>
</evidence>
<comment type="function">
    <text evidence="1">VSG forms a coat on the surface of the parasite. The trypanosome evades the immune response of the host by expressing a series of antigenically distinct VSGs from an estimated 1000 VSG genes.</text>
</comment>
<dbReference type="EMBL" id="KC612314">
    <property type="protein sequence ID" value="AGH59745.1"/>
    <property type="molecule type" value="Genomic_DNA"/>
</dbReference>
<comment type="subcellular location">
    <subcellularLocation>
        <location evidence="2">Cell membrane</location>
        <topology evidence="2">Lipid-anchor</topology>
        <topology evidence="2">GPI-anchor</topology>
    </subcellularLocation>
</comment>
<protein>
    <submittedName>
        <fullName evidence="11">Variant surface glycoprotein 3723</fullName>
    </submittedName>
</protein>
<keyword evidence="4" id="KW-0336">GPI-anchor</keyword>
<sequence length="262" mass="28145">MFGGASSGNPEALCTAETRTSEVATALATLACLCNKGTNAVDSPVCSKGGNGANAWEGSTGVGTNPTDEELKTIAESCPVVKGGKITHRELSRRVEAVTKLIHIESSHGYLGAFVGSDCRGSSGSGVCVKFTNFNTNAVQTLQKVKWVHDLTDLVATLKDVENKKTAAEHILIQIKAAAEKENARIKHAAASAQAISIHQGQEPSQAKPVEEQNKCKPKKTTAEECPEPHCDCDVTKKECKSSSRNRKYRNRNRRRSRGRLQ</sequence>
<dbReference type="VEuPathDB" id="TriTrypDB:Tb427_000205400"/>
<evidence type="ECO:0000256" key="6">
    <source>
        <dbReference type="ARBA" id="ARBA00023136"/>
    </source>
</evidence>
<organism evidence="11">
    <name type="scientific">Trypanosoma brucei</name>
    <dbReference type="NCBI Taxonomy" id="5691"/>
    <lineage>
        <taxon>Eukaryota</taxon>
        <taxon>Discoba</taxon>
        <taxon>Euglenozoa</taxon>
        <taxon>Kinetoplastea</taxon>
        <taxon>Metakinetoplastina</taxon>
        <taxon>Trypanosomatida</taxon>
        <taxon>Trypanosomatidae</taxon>
        <taxon>Trypanosoma</taxon>
    </lineage>
</organism>
<dbReference type="InterPro" id="IPR025932">
    <property type="entry name" value="Trypano_VSG_B_N_dom"/>
</dbReference>
<evidence type="ECO:0000256" key="5">
    <source>
        <dbReference type="ARBA" id="ARBA00022729"/>
    </source>
</evidence>
<evidence type="ECO:0000256" key="1">
    <source>
        <dbReference type="ARBA" id="ARBA00002523"/>
    </source>
</evidence>
<keyword evidence="8" id="KW-0449">Lipoprotein</keyword>
<reference evidence="11" key="1">
    <citation type="submission" date="2013-02" db="EMBL/GenBank/DDBJ databases">
        <authorList>
            <person name="Cross G.A.M."/>
            <person name="Kim H.-S."/>
            <person name="Wickstead B."/>
        </authorList>
    </citation>
    <scope>NUCLEOTIDE SEQUENCE</scope>
    <source>
        <strain evidence="11">Lister 427</strain>
    </source>
</reference>
<keyword evidence="6" id="KW-0472">Membrane</keyword>
<accession>M4TA31</accession>
<name>M4TA31_9TRYP</name>